<dbReference type="Gene3D" id="3.30.420.40">
    <property type="match status" value="2"/>
</dbReference>
<dbReference type="EC" id="2.7.2.1" evidence="6"/>
<comment type="function">
    <text evidence="6">Catalyzes the formation of acetyl phosphate from acetate and ATP. Can also catalyze the reverse reaction.</text>
</comment>
<dbReference type="GO" id="GO:0000287">
    <property type="term" value="F:magnesium ion binding"/>
    <property type="evidence" value="ECO:0007669"/>
    <property type="project" value="UniProtKB-UniRule"/>
</dbReference>
<dbReference type="InterPro" id="IPR000890">
    <property type="entry name" value="Aliphatic_acid_kin_short-chain"/>
</dbReference>
<dbReference type="InterPro" id="IPR004372">
    <property type="entry name" value="Ac/propionate_kinase"/>
</dbReference>
<comment type="pathway">
    <text evidence="6">Metabolic intermediate biosynthesis; acetyl-CoA biosynthesis; acetyl-CoA from acetate: step 1/2.</text>
</comment>
<evidence type="ECO:0000256" key="3">
    <source>
        <dbReference type="ARBA" id="ARBA00022741"/>
    </source>
</evidence>
<evidence type="ECO:0000313" key="9">
    <source>
        <dbReference type="Proteomes" id="UP000427716"/>
    </source>
</evidence>
<dbReference type="SUPFAM" id="SSF53067">
    <property type="entry name" value="Actin-like ATPase domain"/>
    <property type="match status" value="2"/>
</dbReference>
<dbReference type="PRINTS" id="PR00471">
    <property type="entry name" value="ACETATEKNASE"/>
</dbReference>
<evidence type="ECO:0000256" key="6">
    <source>
        <dbReference type="HAMAP-Rule" id="MF_00020"/>
    </source>
</evidence>
<dbReference type="GO" id="GO:0006085">
    <property type="term" value="P:acetyl-CoA biosynthetic process"/>
    <property type="evidence" value="ECO:0007669"/>
    <property type="project" value="UniProtKB-UniRule"/>
</dbReference>
<dbReference type="PROSITE" id="PS01076">
    <property type="entry name" value="ACETATE_KINASE_2"/>
    <property type="match status" value="1"/>
</dbReference>
<keyword evidence="2 6" id="KW-0808">Transferase</keyword>
<feature type="binding site" evidence="6">
    <location>
        <position position="77"/>
    </location>
    <ligand>
        <name>substrate</name>
    </ligand>
</feature>
<feature type="binding site" evidence="6">
    <location>
        <begin position="194"/>
        <end position="198"/>
    </location>
    <ligand>
        <name>ATP</name>
        <dbReference type="ChEBI" id="CHEBI:30616"/>
    </ligand>
</feature>
<keyword evidence="6" id="KW-0963">Cytoplasm</keyword>
<feature type="binding site" evidence="6">
    <location>
        <begin position="316"/>
        <end position="320"/>
    </location>
    <ligand>
        <name>ATP</name>
        <dbReference type="ChEBI" id="CHEBI:30616"/>
    </ligand>
</feature>
<comment type="cofactor">
    <cofactor evidence="6">
        <name>Mg(2+)</name>
        <dbReference type="ChEBI" id="CHEBI:18420"/>
    </cofactor>
    <cofactor evidence="6">
        <name>Mn(2+)</name>
        <dbReference type="ChEBI" id="CHEBI:29035"/>
    </cofactor>
    <text evidence="6">Mg(2+). Can also accept Mn(2+).</text>
</comment>
<dbReference type="KEGG" id="ghl:GM160_10405"/>
<feature type="site" description="Transition state stabilizer" evidence="6">
    <location>
        <position position="166"/>
    </location>
</feature>
<accession>A0A6I6CXY9</accession>
<evidence type="ECO:0000256" key="5">
    <source>
        <dbReference type="ARBA" id="ARBA00022840"/>
    </source>
</evidence>
<dbReference type="UniPathway" id="UPA00340">
    <property type="reaction ID" value="UER00458"/>
</dbReference>
<evidence type="ECO:0000256" key="4">
    <source>
        <dbReference type="ARBA" id="ARBA00022777"/>
    </source>
</evidence>
<comment type="subunit">
    <text evidence="6">Homodimer.</text>
</comment>
<keyword evidence="4 6" id="KW-0418">Kinase</keyword>
<dbReference type="Proteomes" id="UP000427716">
    <property type="component" value="Chromosome"/>
</dbReference>
<protein>
    <recommendedName>
        <fullName evidence="6">Acetate kinase</fullName>
        <ecNumber evidence="6">2.7.2.1</ecNumber>
    </recommendedName>
    <alternativeName>
        <fullName evidence="6">Acetokinase</fullName>
    </alternativeName>
</protein>
<dbReference type="HAMAP" id="MF_00020">
    <property type="entry name" value="Acetate_kinase"/>
    <property type="match status" value="1"/>
</dbReference>
<feature type="binding site" evidence="6">
    <location>
        <position position="22"/>
    </location>
    <ligand>
        <name>ATP</name>
        <dbReference type="ChEBI" id="CHEBI:30616"/>
    </ligand>
</feature>
<sequence length="382" mass="40878">MTTDGPDNARWLAINAGSSSLKLAIFDASGNRTHAVTAEDLGDGGGPPGVAHSHALDELLTALPPGETGPFRGIAHRVVHGGDRFAAPTRIDPSVIDALHEIEPLAPLHNPIAAACIERTGQRFPDTPQYALFDTAFHRDMPPEARDYALPAWCRDELGIRRYGFHGLSVAHALRRLAEATGHPPARLNLIVLHLGNGASVTAIRGGRSVATSMGMTPLEGLVMGTRAGDIDPAIPGVLERRGGLSSDEVDHLLNHESGLLGLCGSRDMREIHDAIDRGSDEASTALAMYIHRIRHYLGGYLVNLGRLDALVFTGGVGEHDVVVRESVCEGLGVMGLALDVNANRRDDTGVRALHQPHSPAGIWVVPADEEREMIRQIQEID</sequence>
<comment type="subcellular location">
    <subcellularLocation>
        <location evidence="6">Cytoplasm</location>
    </subcellularLocation>
</comment>
<dbReference type="InterPro" id="IPR023865">
    <property type="entry name" value="Aliphatic_acid_kinase_CS"/>
</dbReference>
<evidence type="ECO:0000256" key="2">
    <source>
        <dbReference type="ARBA" id="ARBA00022679"/>
    </source>
</evidence>
<feature type="binding site" evidence="6">
    <location>
        <position position="370"/>
    </location>
    <ligand>
        <name>Mg(2+)</name>
        <dbReference type="ChEBI" id="CHEBI:18420"/>
    </ligand>
</feature>
<dbReference type="EMBL" id="CP046415">
    <property type="protein sequence ID" value="QGT79266.1"/>
    <property type="molecule type" value="Genomic_DNA"/>
</dbReference>
<dbReference type="GO" id="GO:0005737">
    <property type="term" value="C:cytoplasm"/>
    <property type="evidence" value="ECO:0007669"/>
    <property type="project" value="UniProtKB-SubCell"/>
</dbReference>
<dbReference type="Pfam" id="PF00871">
    <property type="entry name" value="Acetate_kinase"/>
    <property type="match status" value="1"/>
</dbReference>
<keyword evidence="5 6" id="KW-0067">ATP-binding</keyword>
<proteinExistence type="inferred from homology"/>
<feature type="binding site" evidence="6">
    <location>
        <begin position="268"/>
        <end position="270"/>
    </location>
    <ligand>
        <name>ATP</name>
        <dbReference type="ChEBI" id="CHEBI:30616"/>
    </ligand>
</feature>
<keyword evidence="6" id="KW-0479">Metal-binding</keyword>
<feature type="site" description="Transition state stabilizer" evidence="6">
    <location>
        <position position="227"/>
    </location>
</feature>
<comment type="catalytic activity">
    <reaction evidence="6">
        <text>acetate + ATP = acetyl phosphate + ADP</text>
        <dbReference type="Rhea" id="RHEA:11352"/>
        <dbReference type="ChEBI" id="CHEBI:22191"/>
        <dbReference type="ChEBI" id="CHEBI:30089"/>
        <dbReference type="ChEBI" id="CHEBI:30616"/>
        <dbReference type="ChEBI" id="CHEBI:456216"/>
        <dbReference type="EC" id="2.7.2.1"/>
    </reaction>
</comment>
<dbReference type="NCBIfam" id="TIGR00016">
    <property type="entry name" value="ackA"/>
    <property type="match status" value="1"/>
</dbReference>
<keyword evidence="9" id="KW-1185">Reference proteome</keyword>
<feature type="binding site" evidence="6">
    <location>
        <position position="15"/>
    </location>
    <ligand>
        <name>Mg(2+)</name>
        <dbReference type="ChEBI" id="CHEBI:18420"/>
    </ligand>
</feature>
<keyword evidence="6" id="KW-0460">Magnesium</keyword>
<evidence type="ECO:0000313" key="8">
    <source>
        <dbReference type="EMBL" id="QGT79266.1"/>
    </source>
</evidence>
<gene>
    <name evidence="6" type="primary">ackA</name>
    <name evidence="8" type="ORF">GM160_10405</name>
</gene>
<organism evidence="8 9">
    <name type="scientific">Guyparkeria halophila</name>
    <dbReference type="NCBI Taxonomy" id="47960"/>
    <lineage>
        <taxon>Bacteria</taxon>
        <taxon>Pseudomonadati</taxon>
        <taxon>Pseudomonadota</taxon>
        <taxon>Gammaproteobacteria</taxon>
        <taxon>Chromatiales</taxon>
        <taxon>Thioalkalibacteraceae</taxon>
        <taxon>Guyparkeria</taxon>
    </lineage>
</organism>
<dbReference type="AlphaFoldDB" id="A0A6I6CXY9"/>
<dbReference type="PANTHER" id="PTHR21060">
    <property type="entry name" value="ACETATE KINASE"/>
    <property type="match status" value="1"/>
</dbReference>
<feature type="active site" description="Proton donor/acceptor" evidence="6">
    <location>
        <position position="134"/>
    </location>
</feature>
<dbReference type="InterPro" id="IPR043129">
    <property type="entry name" value="ATPase_NBD"/>
</dbReference>
<reference evidence="8 9" key="1">
    <citation type="submission" date="2019-11" db="EMBL/GenBank/DDBJ databases">
        <authorList>
            <person name="Zhang J."/>
            <person name="Sun C."/>
        </authorList>
    </citation>
    <scope>NUCLEOTIDE SEQUENCE [LARGE SCALE GENOMIC DNA]</scope>
    <source>
        <strain evidence="9">sp2</strain>
    </source>
</reference>
<dbReference type="GO" id="GO:0008776">
    <property type="term" value="F:acetate kinase activity"/>
    <property type="evidence" value="ECO:0007669"/>
    <property type="project" value="UniProtKB-UniRule"/>
</dbReference>
<keyword evidence="3 6" id="KW-0547">Nucleotide-binding</keyword>
<evidence type="ECO:0000256" key="7">
    <source>
        <dbReference type="RuleBase" id="RU003835"/>
    </source>
</evidence>
<dbReference type="GO" id="GO:0006083">
    <property type="term" value="P:acetate metabolic process"/>
    <property type="evidence" value="ECO:0007669"/>
    <property type="project" value="TreeGrafter"/>
</dbReference>
<dbReference type="RefSeq" id="WP_156574980.1">
    <property type="nucleotide sequence ID" value="NZ_CP046415.1"/>
</dbReference>
<dbReference type="PIRSF" id="PIRSF000722">
    <property type="entry name" value="Acetate_prop_kin"/>
    <property type="match status" value="1"/>
</dbReference>
<evidence type="ECO:0000256" key="1">
    <source>
        <dbReference type="ARBA" id="ARBA00008748"/>
    </source>
</evidence>
<comment type="similarity">
    <text evidence="1 6 7">Belongs to the acetokinase family.</text>
</comment>
<name>A0A6I6CXY9_9GAMM</name>
<dbReference type="PANTHER" id="PTHR21060:SF15">
    <property type="entry name" value="ACETATE KINASE-RELATED"/>
    <property type="match status" value="1"/>
</dbReference>
<dbReference type="GO" id="GO:0005524">
    <property type="term" value="F:ATP binding"/>
    <property type="evidence" value="ECO:0007669"/>
    <property type="project" value="UniProtKB-KW"/>
</dbReference>